<accession>A0ABT5L0T7</accession>
<organism evidence="3 4">
    <name type="scientific">Alteromonas gilva</name>
    <dbReference type="NCBI Taxonomy" id="2987522"/>
    <lineage>
        <taxon>Bacteria</taxon>
        <taxon>Pseudomonadati</taxon>
        <taxon>Pseudomonadota</taxon>
        <taxon>Gammaproteobacteria</taxon>
        <taxon>Alteromonadales</taxon>
        <taxon>Alteromonadaceae</taxon>
        <taxon>Alteromonas/Salinimonas group</taxon>
        <taxon>Alteromonas</taxon>
    </lineage>
</organism>
<gene>
    <name evidence="3" type="ORF">OIK42_07780</name>
</gene>
<evidence type="ECO:0000256" key="1">
    <source>
        <dbReference type="SAM" id="SignalP"/>
    </source>
</evidence>
<protein>
    <submittedName>
        <fullName evidence="3">Nuclear transport factor 2 family protein</fullName>
    </submittedName>
</protein>
<dbReference type="RefSeq" id="WP_273639581.1">
    <property type="nucleotide sequence ID" value="NZ_JAQQXP010000001.1"/>
</dbReference>
<feature type="signal peptide" evidence="1">
    <location>
        <begin position="1"/>
        <end position="31"/>
    </location>
</feature>
<comment type="caution">
    <text evidence="3">The sequence shown here is derived from an EMBL/GenBank/DDBJ whole genome shotgun (WGS) entry which is preliminary data.</text>
</comment>
<proteinExistence type="predicted"/>
<keyword evidence="4" id="KW-1185">Reference proteome</keyword>
<name>A0ABT5L0T7_9ALTE</name>
<dbReference type="Proteomes" id="UP001218788">
    <property type="component" value="Unassembled WGS sequence"/>
</dbReference>
<dbReference type="InterPro" id="IPR027843">
    <property type="entry name" value="DUF4440"/>
</dbReference>
<sequence length="155" mass="17216">MQNKKGKSMLNRILISSILFAVLATPTVARADDKADLQHLLDEFLTGQTQALHEQFWADDLVYTSSNGTRFGKAEIMAGFKSSEEQNAQQTEDTPSMTFSGTDVDIRLYDDMAIVAFKLIANQAGKVFATYLNTGTFQKRSGKWKAIAWQATKVP</sequence>
<evidence type="ECO:0000313" key="3">
    <source>
        <dbReference type="EMBL" id="MDC8830659.1"/>
    </source>
</evidence>
<dbReference type="SUPFAM" id="SSF54427">
    <property type="entry name" value="NTF2-like"/>
    <property type="match status" value="1"/>
</dbReference>
<dbReference type="Gene3D" id="3.10.450.50">
    <property type="match status" value="1"/>
</dbReference>
<dbReference type="Pfam" id="PF14534">
    <property type="entry name" value="DUF4440"/>
    <property type="match status" value="1"/>
</dbReference>
<dbReference type="EMBL" id="JAQQXP010000001">
    <property type="protein sequence ID" value="MDC8830659.1"/>
    <property type="molecule type" value="Genomic_DNA"/>
</dbReference>
<evidence type="ECO:0000259" key="2">
    <source>
        <dbReference type="Pfam" id="PF14534"/>
    </source>
</evidence>
<feature type="chain" id="PRO_5045096047" evidence="1">
    <location>
        <begin position="32"/>
        <end position="155"/>
    </location>
</feature>
<evidence type="ECO:0000313" key="4">
    <source>
        <dbReference type="Proteomes" id="UP001218788"/>
    </source>
</evidence>
<dbReference type="InterPro" id="IPR032710">
    <property type="entry name" value="NTF2-like_dom_sf"/>
</dbReference>
<feature type="domain" description="DUF4440" evidence="2">
    <location>
        <begin position="41"/>
        <end position="145"/>
    </location>
</feature>
<keyword evidence="1" id="KW-0732">Signal</keyword>
<reference evidence="3 4" key="1">
    <citation type="submission" date="2022-10" db="EMBL/GenBank/DDBJ databases">
        <title>Alteromonas sp. chi3 Genome sequencing.</title>
        <authorList>
            <person name="Park S."/>
        </authorList>
    </citation>
    <scope>NUCLEOTIDE SEQUENCE [LARGE SCALE GENOMIC DNA]</scope>
    <source>
        <strain evidence="4">chi3</strain>
    </source>
</reference>